<name>A0ABU0DM82_9HYPH</name>
<dbReference type="EMBL" id="JAUSUH010000011">
    <property type="protein sequence ID" value="MDQ0349527.1"/>
    <property type="molecule type" value="Genomic_DNA"/>
</dbReference>
<sequence length="104" mass="11112">MIRFFFRFVGLWVLAGAFVALVLDGVRSIASSEIVTTPLGVTWLAVSPDSLARFQAFITRSLSATVWDYLVVPVLGAPLFAVLGIAGALLLLIGRRPAVQGPRA</sequence>
<dbReference type="Proteomes" id="UP001238467">
    <property type="component" value="Unassembled WGS sequence"/>
</dbReference>
<keyword evidence="3" id="KW-1185">Reference proteome</keyword>
<evidence type="ECO:0000313" key="3">
    <source>
        <dbReference type="Proteomes" id="UP001238467"/>
    </source>
</evidence>
<keyword evidence="1" id="KW-1133">Transmembrane helix</keyword>
<dbReference type="RefSeq" id="WP_307063299.1">
    <property type="nucleotide sequence ID" value="NZ_JAUSUH010000011.1"/>
</dbReference>
<accession>A0ABU0DM82</accession>
<evidence type="ECO:0000256" key="1">
    <source>
        <dbReference type="SAM" id="Phobius"/>
    </source>
</evidence>
<protein>
    <submittedName>
        <fullName evidence="2">Uncharacterized protein</fullName>
    </submittedName>
</protein>
<proteinExistence type="predicted"/>
<keyword evidence="1" id="KW-0812">Transmembrane</keyword>
<comment type="caution">
    <text evidence="2">The sequence shown here is derived from an EMBL/GenBank/DDBJ whole genome shotgun (WGS) entry which is preliminary data.</text>
</comment>
<reference evidence="2 3" key="1">
    <citation type="submission" date="2023-07" db="EMBL/GenBank/DDBJ databases">
        <title>Genomic Encyclopedia of Type Strains, Phase IV (KMG-IV): sequencing the most valuable type-strain genomes for metagenomic binning, comparative biology and taxonomic classification.</title>
        <authorList>
            <person name="Goeker M."/>
        </authorList>
    </citation>
    <scope>NUCLEOTIDE SEQUENCE [LARGE SCALE GENOMIC DNA]</scope>
    <source>
        <strain evidence="2 3">DSM 1277</strain>
    </source>
</reference>
<evidence type="ECO:0000313" key="2">
    <source>
        <dbReference type="EMBL" id="MDQ0349527.1"/>
    </source>
</evidence>
<organism evidence="2 3">
    <name type="scientific">Ancylobacter vacuolatus</name>
    <dbReference type="NCBI Taxonomy" id="223389"/>
    <lineage>
        <taxon>Bacteria</taxon>
        <taxon>Pseudomonadati</taxon>
        <taxon>Pseudomonadota</taxon>
        <taxon>Alphaproteobacteria</taxon>
        <taxon>Hyphomicrobiales</taxon>
        <taxon>Xanthobacteraceae</taxon>
        <taxon>Ancylobacter</taxon>
    </lineage>
</organism>
<feature type="transmembrane region" description="Helical" evidence="1">
    <location>
        <begin position="70"/>
        <end position="93"/>
    </location>
</feature>
<keyword evidence="1" id="KW-0472">Membrane</keyword>
<gene>
    <name evidence="2" type="ORF">J2S76_003975</name>
</gene>